<comment type="subunit">
    <text evidence="9">Homodimer; disulfide-linked.</text>
</comment>
<dbReference type="HAMAP" id="MF_01961">
    <property type="entry name" value="Catal_peroxid"/>
    <property type="match status" value="1"/>
</dbReference>
<comment type="PTM">
    <text evidence="9">Formation of the three residue Trp-Tyr-Met cross-link is important for the catalase, but not the peroxidase activity of the enzyme.</text>
</comment>
<evidence type="ECO:0000256" key="6">
    <source>
        <dbReference type="ARBA" id="ARBA00023324"/>
    </source>
</evidence>
<keyword evidence="5 9" id="KW-0408">Iron</keyword>
<dbReference type="Pfam" id="PF00141">
    <property type="entry name" value="peroxidase"/>
    <property type="match status" value="2"/>
</dbReference>
<dbReference type="PROSITE" id="PS51257">
    <property type="entry name" value="PROKAR_LIPOPROTEIN"/>
    <property type="match status" value="1"/>
</dbReference>
<gene>
    <name evidence="9" type="primary">katG</name>
    <name evidence="12" type="ORF">C8A05DRAFT_38762</name>
</gene>
<dbReference type="PRINTS" id="PR00460">
    <property type="entry name" value="BPEROXIDASE"/>
</dbReference>
<dbReference type="AlphaFoldDB" id="A0AAN6MBZ9"/>
<feature type="cross-link" description="Tryptophyl-tyrosyl-methioninium (Tyr-Met) (with Trp-137)" evidence="9">
    <location>
        <begin position="270"/>
        <end position="296"/>
    </location>
</feature>
<reference evidence="12" key="2">
    <citation type="submission" date="2023-05" db="EMBL/GenBank/DDBJ databases">
        <authorList>
            <consortium name="Lawrence Berkeley National Laboratory"/>
            <person name="Steindorff A."/>
            <person name="Hensen N."/>
            <person name="Bonometti L."/>
            <person name="Westerberg I."/>
            <person name="Brannstrom I.O."/>
            <person name="Guillou S."/>
            <person name="Cros-Aarteil S."/>
            <person name="Calhoun S."/>
            <person name="Haridas S."/>
            <person name="Kuo A."/>
            <person name="Mondo S."/>
            <person name="Pangilinan J."/>
            <person name="Riley R."/>
            <person name="Labutti K."/>
            <person name="Andreopoulos B."/>
            <person name="Lipzen A."/>
            <person name="Chen C."/>
            <person name="Yanf M."/>
            <person name="Daum C."/>
            <person name="Ng V."/>
            <person name="Clum A."/>
            <person name="Ohm R."/>
            <person name="Martin F."/>
            <person name="Silar P."/>
            <person name="Natvig D."/>
            <person name="Lalanne C."/>
            <person name="Gautier V."/>
            <person name="Ament-Velasquez S.L."/>
            <person name="Kruys A."/>
            <person name="Hutchinson M.I."/>
            <person name="Powell A.J."/>
            <person name="Barry K."/>
            <person name="Miller A.N."/>
            <person name="Grigoriev I.V."/>
            <person name="Debuchy R."/>
            <person name="Gladieux P."/>
            <person name="Thoren M.H."/>
            <person name="Johannesson H."/>
        </authorList>
    </citation>
    <scope>NUCLEOTIDE SEQUENCE</scope>
    <source>
        <strain evidence="12">CBS 103.79</strain>
    </source>
</reference>
<dbReference type="FunFam" id="1.10.420.10:FF:000004">
    <property type="entry name" value="Catalase-peroxidase"/>
    <property type="match status" value="1"/>
</dbReference>
<comment type="caution">
    <text evidence="12">The sequence shown here is derived from an EMBL/GenBank/DDBJ whole genome shotgun (WGS) entry which is preliminary data.</text>
</comment>
<keyword evidence="2 9" id="KW-0349">Heme</keyword>
<evidence type="ECO:0000256" key="4">
    <source>
        <dbReference type="ARBA" id="ARBA00023002"/>
    </source>
</evidence>
<evidence type="ECO:0000259" key="11">
    <source>
        <dbReference type="PROSITE" id="PS50873"/>
    </source>
</evidence>
<feature type="site" description="Transition state stabilizer" evidence="9">
    <location>
        <position position="134"/>
    </location>
</feature>
<comment type="function">
    <text evidence="9">Bifunctional enzyme with both catalase and broad-spectrum peroxidase activity. Confers resistance to H(2)O(2) in hyphae. May play an antioxidative role in fungal defense against the host-produced H(2)O(2) (oxidative burst) at the early stage of plant infection.</text>
</comment>
<comment type="similarity">
    <text evidence="9 10">Belongs to the peroxidase family. Peroxidase/catalase subfamily.</text>
</comment>
<evidence type="ECO:0000256" key="2">
    <source>
        <dbReference type="ARBA" id="ARBA00022617"/>
    </source>
</evidence>
<dbReference type="FunFam" id="1.10.520.10:FF:000002">
    <property type="entry name" value="Catalase-peroxidase"/>
    <property type="match status" value="1"/>
</dbReference>
<dbReference type="PROSITE" id="PS00436">
    <property type="entry name" value="PEROXIDASE_2"/>
    <property type="match status" value="1"/>
</dbReference>
<evidence type="ECO:0000256" key="3">
    <source>
        <dbReference type="ARBA" id="ARBA00022723"/>
    </source>
</evidence>
<dbReference type="Gene3D" id="1.10.520.10">
    <property type="match status" value="2"/>
</dbReference>
<dbReference type="InterPro" id="IPR019793">
    <property type="entry name" value="Peroxidases_heam-ligand_BS"/>
</dbReference>
<comment type="catalytic activity">
    <reaction evidence="8 9 10">
        <text>H2O2 + AH2 = A + 2 H2O</text>
        <dbReference type="Rhea" id="RHEA:30275"/>
        <dbReference type="ChEBI" id="CHEBI:13193"/>
        <dbReference type="ChEBI" id="CHEBI:15377"/>
        <dbReference type="ChEBI" id="CHEBI:16240"/>
        <dbReference type="ChEBI" id="CHEBI:17499"/>
        <dbReference type="EC" id="1.11.1.21"/>
    </reaction>
</comment>
<proteinExistence type="inferred from homology"/>
<evidence type="ECO:0000256" key="9">
    <source>
        <dbReference type="HAMAP-Rule" id="MF_03108"/>
    </source>
</evidence>
<keyword evidence="9" id="KW-1015">Disulfide bond</keyword>
<dbReference type="PROSITE" id="PS50873">
    <property type="entry name" value="PEROXIDASE_4"/>
    <property type="match status" value="1"/>
</dbReference>
<organism evidence="12 13">
    <name type="scientific">Staphylotrichum tortipilum</name>
    <dbReference type="NCBI Taxonomy" id="2831512"/>
    <lineage>
        <taxon>Eukaryota</taxon>
        <taxon>Fungi</taxon>
        <taxon>Dikarya</taxon>
        <taxon>Ascomycota</taxon>
        <taxon>Pezizomycotina</taxon>
        <taxon>Sordariomycetes</taxon>
        <taxon>Sordariomycetidae</taxon>
        <taxon>Sordariales</taxon>
        <taxon>Chaetomiaceae</taxon>
        <taxon>Staphylotrichum</taxon>
    </lineage>
</organism>
<accession>A0AAN6MBZ9</accession>
<dbReference type="PANTHER" id="PTHR30555:SF0">
    <property type="entry name" value="CATALASE-PEROXIDASE"/>
    <property type="match status" value="1"/>
</dbReference>
<feature type="domain" description="Plant heme peroxidase family profile" evidence="11">
    <location>
        <begin position="171"/>
        <end position="453"/>
    </location>
</feature>
<evidence type="ECO:0000313" key="12">
    <source>
        <dbReference type="EMBL" id="KAK3897669.1"/>
    </source>
</evidence>
<dbReference type="GO" id="GO:0005576">
    <property type="term" value="C:extracellular region"/>
    <property type="evidence" value="ECO:0007669"/>
    <property type="project" value="UniProtKB-SubCell"/>
</dbReference>
<dbReference type="Gene3D" id="1.10.420.10">
    <property type="entry name" value="Peroxidase, domain 2"/>
    <property type="match status" value="2"/>
</dbReference>
<dbReference type="EMBL" id="MU856098">
    <property type="protein sequence ID" value="KAK3897669.1"/>
    <property type="molecule type" value="Genomic_DNA"/>
</dbReference>
<sequence length="787" mass="84422" precursor="true">MVCTARYVLLAGLLAQASAQGCPYAAAEKRNVLAVRSTEPSLDTLAQSFGKCPQISDAAGGGTRSRDWWPCQLRLDVLRQFSPEQNPLGTEFDYAAAFASLDYKALKADLKALLTQSQPWWPADFGNYGGLFIRLAWHSAGTYRAIDGRGGGGMGQQRFAPLNSWPDNGNLDKARRLLWPIKQKYGTAISWADLMLLAGNVALEGMGFPVLGFGAGRADTWQSDESVYWGSETTFVPEGNDIRYNGSTDYAARASRLEEPLGATHMGLIYVNPQGPNGNGDPKLSALDIRTAFGRMGMNDSETVALIAGGHAFGKAHGASGTAVGPPPEGAPIEQQDFGWANPFGTGNAGDTTTSGLEVIWSKTPTKWSNDYLASLFKNNWTLTKSPAGALQFEALTSQAVYPDPFNKTFRRATMLVSDLALRDDPIYGAIARKWVDDFQGLTDAFAAAWFKLTHRDMGPVARYLGPEVPAQRFSWQDPLPTVKHSPISDADEATLKAQILKAPGLTVSNLVSVAWGSASTFRGGDKRGGANGARIALQPQVSWAVNNPKQLQAVLTALTSIKDGFNNANQKSNRQVSLADLIVLGGNAAIESAAAAAGSKKSLRVPFTPGRVDATQADTDVASFALLEPQADGFRNYRNASGYARARTEALLVDRAQQLTLTAPEMAVLVGGLRVLGANYDGSKRGVLTERPGVLSNDFFVNLLDMGTEWSGDVGTGGEVFTGKTRATGKVKWTASRADLVFGSHAELRAIAEVYAQAGGQDRMVADFVAAWVKVMDLDRFDIKKQ</sequence>
<feature type="cross-link" description="Tryptophyl-tyrosyl-methioninium (Trp-Tyr) (with Met-296)" evidence="9">
    <location>
        <begin position="137"/>
        <end position="270"/>
    </location>
</feature>
<comment type="cofactor">
    <cofactor evidence="9">
        <name>heme b</name>
        <dbReference type="ChEBI" id="CHEBI:60344"/>
    </cofactor>
    <text evidence="9">Binds 1 heme b (iron(II)-protoporphyrin IX) group per monomer.</text>
</comment>
<evidence type="ECO:0000256" key="8">
    <source>
        <dbReference type="ARBA" id="ARBA00051651"/>
    </source>
</evidence>
<dbReference type="InterPro" id="IPR002016">
    <property type="entry name" value="Haem_peroxidase"/>
</dbReference>
<protein>
    <recommendedName>
        <fullName evidence="9 10">Catalase-peroxidase</fullName>
        <shortName evidence="9">CP</shortName>
        <ecNumber evidence="9 10">1.11.1.21</ecNumber>
    </recommendedName>
    <alternativeName>
        <fullName evidence="9">Peroxidase/catalase</fullName>
    </alternativeName>
</protein>
<keyword evidence="13" id="KW-1185">Reference proteome</keyword>
<evidence type="ECO:0000256" key="7">
    <source>
        <dbReference type="ARBA" id="ARBA00049145"/>
    </source>
</evidence>
<evidence type="ECO:0000313" key="13">
    <source>
        <dbReference type="Proteomes" id="UP001303889"/>
    </source>
</evidence>
<keyword evidence="9 10" id="KW-0732">Signal</keyword>
<reference evidence="12" key="1">
    <citation type="journal article" date="2023" name="Mol. Phylogenet. Evol.">
        <title>Genome-scale phylogeny and comparative genomics of the fungal order Sordariales.</title>
        <authorList>
            <person name="Hensen N."/>
            <person name="Bonometti L."/>
            <person name="Westerberg I."/>
            <person name="Brannstrom I.O."/>
            <person name="Guillou S."/>
            <person name="Cros-Aarteil S."/>
            <person name="Calhoun S."/>
            <person name="Haridas S."/>
            <person name="Kuo A."/>
            <person name="Mondo S."/>
            <person name="Pangilinan J."/>
            <person name="Riley R."/>
            <person name="LaButti K."/>
            <person name="Andreopoulos B."/>
            <person name="Lipzen A."/>
            <person name="Chen C."/>
            <person name="Yan M."/>
            <person name="Daum C."/>
            <person name="Ng V."/>
            <person name="Clum A."/>
            <person name="Steindorff A."/>
            <person name="Ohm R.A."/>
            <person name="Martin F."/>
            <person name="Silar P."/>
            <person name="Natvig D.O."/>
            <person name="Lalanne C."/>
            <person name="Gautier V."/>
            <person name="Ament-Velasquez S.L."/>
            <person name="Kruys A."/>
            <person name="Hutchinson M.I."/>
            <person name="Powell A.J."/>
            <person name="Barry K."/>
            <person name="Miller A.N."/>
            <person name="Grigoriev I.V."/>
            <person name="Debuchy R."/>
            <person name="Gladieux P."/>
            <person name="Hiltunen Thoren M."/>
            <person name="Johannesson H."/>
        </authorList>
    </citation>
    <scope>NUCLEOTIDE SEQUENCE</scope>
    <source>
        <strain evidence="12">CBS 103.79</strain>
    </source>
</reference>
<dbReference type="GO" id="GO:0070301">
    <property type="term" value="P:cellular response to hydrogen peroxide"/>
    <property type="evidence" value="ECO:0007669"/>
    <property type="project" value="TreeGrafter"/>
</dbReference>
<dbReference type="SUPFAM" id="SSF48113">
    <property type="entry name" value="Heme-dependent peroxidases"/>
    <property type="match status" value="2"/>
</dbReference>
<dbReference type="InterPro" id="IPR010255">
    <property type="entry name" value="Haem_peroxidase_sf"/>
</dbReference>
<feature type="active site" description="Proton acceptor" evidence="9">
    <location>
        <position position="138"/>
    </location>
</feature>
<keyword evidence="6 9" id="KW-0376">Hydrogen peroxide</keyword>
<keyword evidence="3 9" id="KW-0479">Metal-binding</keyword>
<dbReference type="InterPro" id="IPR000763">
    <property type="entry name" value="Catalase_peroxidase"/>
</dbReference>
<keyword evidence="9" id="KW-0964">Secreted</keyword>
<feature type="binding site" description="axial binding residue" evidence="9">
    <location>
        <position position="311"/>
    </location>
    <ligand>
        <name>heme</name>
        <dbReference type="ChEBI" id="CHEBI:30413"/>
    </ligand>
    <ligandPart>
        <name>Fe</name>
        <dbReference type="ChEBI" id="CHEBI:18248"/>
    </ligandPart>
</feature>
<dbReference type="GO" id="GO:0005829">
    <property type="term" value="C:cytosol"/>
    <property type="evidence" value="ECO:0007669"/>
    <property type="project" value="TreeGrafter"/>
</dbReference>
<comment type="subcellular location">
    <subcellularLocation>
        <location evidence="9">Secreted</location>
    </subcellularLocation>
</comment>
<comment type="catalytic activity">
    <reaction evidence="7 9 10">
        <text>2 H2O2 = O2 + 2 H2O</text>
        <dbReference type="Rhea" id="RHEA:20309"/>
        <dbReference type="ChEBI" id="CHEBI:15377"/>
        <dbReference type="ChEBI" id="CHEBI:15379"/>
        <dbReference type="ChEBI" id="CHEBI:16240"/>
        <dbReference type="EC" id="1.11.1.21"/>
    </reaction>
</comment>
<evidence type="ECO:0000256" key="10">
    <source>
        <dbReference type="RuleBase" id="RU003451"/>
    </source>
</evidence>
<dbReference type="PRINTS" id="PR00458">
    <property type="entry name" value="PEROXIDASE"/>
</dbReference>
<feature type="chain" id="PRO_5042649546" description="Catalase-peroxidase" evidence="9 10">
    <location>
        <begin position="20"/>
        <end position="787"/>
    </location>
</feature>
<dbReference type="GO" id="GO:0020037">
    <property type="term" value="F:heme binding"/>
    <property type="evidence" value="ECO:0007669"/>
    <property type="project" value="InterPro"/>
</dbReference>
<dbReference type="EC" id="1.11.1.21" evidence="9 10"/>
<dbReference type="GO" id="GO:0046872">
    <property type="term" value="F:metal ion binding"/>
    <property type="evidence" value="ECO:0007669"/>
    <property type="project" value="UniProtKB-KW"/>
</dbReference>
<feature type="signal peptide" evidence="9 10">
    <location>
        <begin position="1"/>
        <end position="19"/>
    </location>
</feature>
<evidence type="ECO:0000256" key="5">
    <source>
        <dbReference type="ARBA" id="ARBA00023004"/>
    </source>
</evidence>
<dbReference type="GO" id="GO:0004096">
    <property type="term" value="F:catalase activity"/>
    <property type="evidence" value="ECO:0007669"/>
    <property type="project" value="UniProtKB-UniRule"/>
</dbReference>
<dbReference type="InterPro" id="IPR019794">
    <property type="entry name" value="Peroxidases_AS"/>
</dbReference>
<dbReference type="NCBIfam" id="TIGR00198">
    <property type="entry name" value="cat_per_HPI"/>
    <property type="match status" value="1"/>
</dbReference>
<dbReference type="PROSITE" id="PS00435">
    <property type="entry name" value="PEROXIDASE_1"/>
    <property type="match status" value="1"/>
</dbReference>
<keyword evidence="1 9" id="KW-0575">Peroxidase</keyword>
<keyword evidence="4 9" id="KW-0560">Oxidoreductase</keyword>
<dbReference type="GO" id="GO:0042744">
    <property type="term" value="P:hydrogen peroxide catabolic process"/>
    <property type="evidence" value="ECO:0007669"/>
    <property type="project" value="UniProtKB-KW"/>
</dbReference>
<dbReference type="Proteomes" id="UP001303889">
    <property type="component" value="Unassembled WGS sequence"/>
</dbReference>
<dbReference type="NCBIfam" id="NF011635">
    <property type="entry name" value="PRK15061.1"/>
    <property type="match status" value="1"/>
</dbReference>
<dbReference type="PANTHER" id="PTHR30555">
    <property type="entry name" value="HYDROPEROXIDASE I, BIFUNCTIONAL CATALASE-PEROXIDASE"/>
    <property type="match status" value="1"/>
</dbReference>
<name>A0AAN6MBZ9_9PEZI</name>
<evidence type="ECO:0000256" key="1">
    <source>
        <dbReference type="ARBA" id="ARBA00022559"/>
    </source>
</evidence>